<accession>A0AC58S7S7</accession>
<dbReference type="RefSeq" id="XP_075081003.1">
    <property type="nucleotide sequence ID" value="XM_075224902.1"/>
</dbReference>
<organism evidence="1 2">
    <name type="scientific">Nicotiana tabacum</name>
    <name type="common">Common tobacco</name>
    <dbReference type="NCBI Taxonomy" id="4097"/>
    <lineage>
        <taxon>Eukaryota</taxon>
        <taxon>Viridiplantae</taxon>
        <taxon>Streptophyta</taxon>
        <taxon>Embryophyta</taxon>
        <taxon>Tracheophyta</taxon>
        <taxon>Spermatophyta</taxon>
        <taxon>Magnoliopsida</taxon>
        <taxon>eudicotyledons</taxon>
        <taxon>Gunneridae</taxon>
        <taxon>Pentapetalae</taxon>
        <taxon>asterids</taxon>
        <taxon>lamiids</taxon>
        <taxon>Solanales</taxon>
        <taxon>Solanaceae</taxon>
        <taxon>Nicotianoideae</taxon>
        <taxon>Nicotianeae</taxon>
        <taxon>Nicotiana</taxon>
    </lineage>
</organism>
<name>A0AC58S7S7_TOBAC</name>
<gene>
    <name evidence="2" type="primary">LOC107805204</name>
</gene>
<evidence type="ECO:0000313" key="1">
    <source>
        <dbReference type="Proteomes" id="UP000790787"/>
    </source>
</evidence>
<reference evidence="2" key="2">
    <citation type="submission" date="2025-08" db="UniProtKB">
        <authorList>
            <consortium name="RefSeq"/>
        </authorList>
    </citation>
    <scope>IDENTIFICATION</scope>
    <source>
        <tissue evidence="2">Leaf</tissue>
    </source>
</reference>
<protein>
    <submittedName>
        <fullName evidence="2">Protein trichome birefringence-like 36 isoform X1</fullName>
    </submittedName>
</protein>
<keyword evidence="1" id="KW-1185">Reference proteome</keyword>
<evidence type="ECO:0000313" key="2">
    <source>
        <dbReference type="RefSeq" id="XP_075081003.1"/>
    </source>
</evidence>
<reference evidence="1" key="1">
    <citation type="journal article" date="2014" name="Nat. Commun.">
        <title>The tobacco genome sequence and its comparison with those of tomato and potato.</title>
        <authorList>
            <person name="Sierro N."/>
            <person name="Battey J.N."/>
            <person name="Ouadi S."/>
            <person name="Bakaher N."/>
            <person name="Bovet L."/>
            <person name="Willig A."/>
            <person name="Goepfert S."/>
            <person name="Peitsch M.C."/>
            <person name="Ivanov N.V."/>
        </authorList>
    </citation>
    <scope>NUCLEOTIDE SEQUENCE [LARGE SCALE GENOMIC DNA]</scope>
</reference>
<proteinExistence type="predicted"/>
<dbReference type="Proteomes" id="UP000790787">
    <property type="component" value="Chromosome 11"/>
</dbReference>
<sequence length="390" mass="45830">MAKNKSFLLFFIVFSFISGSLSQYELEELTWLDDRDDEISMFHNQHSAMRRCDLTSGKWVYDQSYPLYDSSCPYLSTAVTCTKNGRPDSDYEKWRWKPHGCEIPRFNALEFLGRMRKKRIMLVGDSIVRNQWESLVCLVQSVIPMARKTVTYVGPTMAFHAMDFETTIEFCWAPFLVELKKGPENKRILHLDMIEENAKYWRGADVLVFDSAHWWTHSDKYSSRPRVRAVETASCRNVGWDLVMEGNSFYRNMNPMVAYEKGLMTWAKWVDLNLDPRKTRVFFRSMSPRHNRENGWKCFNQREPLEFFSHPHVPEPLLVLKEVLRRMSFPVSFQDITTMTALRRDGHPSVYSKFVSQTGKQHLGDYKSDCSHWCLPGVPDTWNEMLNAML</sequence>